<evidence type="ECO:0000313" key="2">
    <source>
        <dbReference type="Proteomes" id="UP001515943"/>
    </source>
</evidence>
<dbReference type="RefSeq" id="WP_167979556.1">
    <property type="nucleotide sequence ID" value="NZ_VSRL01000300.1"/>
</dbReference>
<keyword evidence="2" id="KW-1185">Reference proteome</keyword>
<sequence>MSSSDQFVSALDAAMTALASAAGNKHFLFATHEETFTAYQHIAALAVSLHTASHRVVDALVRKAWDVEEHGGSVDESFQDAMEAMQSVRAATNYSARRAANAVRVATSMQYPKPAKAR</sequence>
<protein>
    <recommendedName>
        <fullName evidence="3">Excreted virulence factor EspC, type VII ESX diderm</fullName>
    </recommendedName>
</protein>
<organism evidence="1 2">
    <name type="scientific">Lentzea indica</name>
    <dbReference type="NCBI Taxonomy" id="2604800"/>
    <lineage>
        <taxon>Bacteria</taxon>
        <taxon>Bacillati</taxon>
        <taxon>Actinomycetota</taxon>
        <taxon>Actinomycetes</taxon>
        <taxon>Pseudonocardiales</taxon>
        <taxon>Pseudonocardiaceae</taxon>
        <taxon>Lentzea</taxon>
    </lineage>
</organism>
<gene>
    <name evidence="1" type="ORF">FXN61_42000</name>
</gene>
<reference evidence="1 2" key="1">
    <citation type="submission" date="2019-08" db="EMBL/GenBank/DDBJ databases">
        <title>Lentzea from Indian Himalayas.</title>
        <authorList>
            <person name="Mandal S."/>
            <person name="Mallick Gupta A."/>
            <person name="Maiti P.K."/>
            <person name="Sarkar J."/>
            <person name="Mandal S."/>
        </authorList>
    </citation>
    <scope>NUCLEOTIDE SEQUENCE [LARGE SCALE GENOMIC DNA]</scope>
    <source>
        <strain evidence="1 2">PSKA42</strain>
    </source>
</reference>
<accession>A0ABX1FV74</accession>
<comment type="caution">
    <text evidence="1">The sequence shown here is derived from an EMBL/GenBank/DDBJ whole genome shotgun (WGS) entry which is preliminary data.</text>
</comment>
<name>A0ABX1FV74_9PSEU</name>
<dbReference type="Proteomes" id="UP001515943">
    <property type="component" value="Unassembled WGS sequence"/>
</dbReference>
<evidence type="ECO:0000313" key="1">
    <source>
        <dbReference type="EMBL" id="NKE62948.1"/>
    </source>
</evidence>
<evidence type="ECO:0008006" key="3">
    <source>
        <dbReference type="Google" id="ProtNLM"/>
    </source>
</evidence>
<dbReference type="EMBL" id="VSRL01000300">
    <property type="protein sequence ID" value="NKE62948.1"/>
    <property type="molecule type" value="Genomic_DNA"/>
</dbReference>
<proteinExistence type="predicted"/>